<dbReference type="EMBL" id="JAACNO010000183">
    <property type="protein sequence ID" value="KAF4149278.1"/>
    <property type="molecule type" value="Genomic_DNA"/>
</dbReference>
<reference evidence="5" key="1">
    <citation type="submission" date="2020-03" db="EMBL/GenBank/DDBJ databases">
        <title>Hybrid Assembly of Korean Phytophthora infestans isolates.</title>
        <authorList>
            <person name="Prokchorchik M."/>
            <person name="Lee Y."/>
            <person name="Seo J."/>
            <person name="Cho J.-H."/>
            <person name="Park Y.-E."/>
            <person name="Jang D.-C."/>
            <person name="Im J.-S."/>
            <person name="Choi J.-G."/>
            <person name="Park H.-J."/>
            <person name="Lee G.-B."/>
            <person name="Lee Y.-G."/>
            <person name="Hong S.-Y."/>
            <person name="Cho K."/>
            <person name="Sohn K.H."/>
        </authorList>
    </citation>
    <scope>NUCLEOTIDE SEQUENCE</scope>
    <source>
        <strain evidence="5">KR_2_A2</strain>
    </source>
</reference>
<dbReference type="PANTHER" id="PTHR46734">
    <property type="entry name" value="TELOMERIC REPEAT-BINDING FACTOR 1 TERF1"/>
    <property type="match status" value="1"/>
</dbReference>
<protein>
    <submittedName>
        <fullName evidence="5">Myb-like DNA-binding domain</fullName>
    </submittedName>
</protein>
<accession>A0A8S9VF76</accession>
<feature type="domain" description="Myb-like" evidence="3">
    <location>
        <begin position="372"/>
        <end position="429"/>
    </location>
</feature>
<feature type="region of interest" description="Disordered" evidence="2">
    <location>
        <begin position="303"/>
        <end position="358"/>
    </location>
</feature>
<name>A0A8S9VF76_PHYIN</name>
<dbReference type="InterPro" id="IPR052450">
    <property type="entry name" value="TRBD-Containing_Protein"/>
</dbReference>
<dbReference type="CDD" id="cd11660">
    <property type="entry name" value="SANT_TRF"/>
    <property type="match status" value="1"/>
</dbReference>
<feature type="region of interest" description="Disordered" evidence="2">
    <location>
        <begin position="234"/>
        <end position="291"/>
    </location>
</feature>
<evidence type="ECO:0000313" key="5">
    <source>
        <dbReference type="EMBL" id="KAF4149278.1"/>
    </source>
</evidence>
<evidence type="ECO:0000256" key="1">
    <source>
        <dbReference type="ARBA" id="ARBA00023242"/>
    </source>
</evidence>
<dbReference type="PANTHER" id="PTHR46734:SF1">
    <property type="entry name" value="TELOMERIC REPEAT-BINDING FACTOR 1"/>
    <property type="match status" value="1"/>
</dbReference>
<dbReference type="InterPro" id="IPR001005">
    <property type="entry name" value="SANT/Myb"/>
</dbReference>
<dbReference type="SUPFAM" id="SSF46689">
    <property type="entry name" value="Homeodomain-like"/>
    <property type="match status" value="1"/>
</dbReference>
<feature type="compositionally biased region" description="Basic and acidic residues" evidence="2">
    <location>
        <begin position="340"/>
        <end position="358"/>
    </location>
</feature>
<gene>
    <name evidence="5" type="ORF">GN958_ATG01589</name>
</gene>
<dbReference type="Gene3D" id="1.10.246.220">
    <property type="match status" value="1"/>
</dbReference>
<dbReference type="AlphaFoldDB" id="A0A8S9VF76"/>
<evidence type="ECO:0000313" key="6">
    <source>
        <dbReference type="Proteomes" id="UP000704712"/>
    </source>
</evidence>
<dbReference type="InterPro" id="IPR017930">
    <property type="entry name" value="Myb_dom"/>
</dbReference>
<evidence type="ECO:0000259" key="3">
    <source>
        <dbReference type="PROSITE" id="PS50090"/>
    </source>
</evidence>
<comment type="caution">
    <text evidence="5">The sequence shown here is derived from an EMBL/GenBank/DDBJ whole genome shotgun (WGS) entry which is preliminary data.</text>
</comment>
<keyword evidence="5" id="KW-0238">DNA-binding</keyword>
<sequence>MHEALEACGEFLCRIGALEGANAIVDILRKTGAELSESSPLRWRALLAAIRQELTADPMDVVFLLERLLQLDATMPSGASQALFNSPLFFHLLVERFAVAFEGLDAELFKLESDELCHAEGIYETCVLLQDKMEESDNESGLKKFLTTYKNIFEQDEPKDCWEAFYELYHLNDAAFRRDMNGAMSMIESVTLGPTKLELAFPPKAPEGHNRIMTPRANLEKRFMETRREWRDMSPFISLPGADIGLAGTDEPQRQQERQDQEDEEEQEQEQEAQEPGSPGNTHDEAPPFPSEAQDWVWSTRVPFSLNGGSTESVDSDSAEDDIQERPVPSRPPRAAEIARATRQESRRAAPQKRMPEERGAVVNALAIVRPGGRRKRVRWSEEEEAALIEGYRLYESYSNVWVLIKSKFPDVLHHRSNVDLKDKYRNLVRYGKIPQAFDTTGATDNDATDDNAIIEDQVEEN</sequence>
<dbReference type="InterPro" id="IPR009057">
    <property type="entry name" value="Homeodomain-like_sf"/>
</dbReference>
<dbReference type="PROSITE" id="PS51294">
    <property type="entry name" value="HTH_MYB"/>
    <property type="match status" value="1"/>
</dbReference>
<dbReference type="Proteomes" id="UP000704712">
    <property type="component" value="Unassembled WGS sequence"/>
</dbReference>
<feature type="compositionally biased region" description="Acidic residues" evidence="2">
    <location>
        <begin position="314"/>
        <end position="323"/>
    </location>
</feature>
<dbReference type="Pfam" id="PF00249">
    <property type="entry name" value="Myb_DNA-binding"/>
    <property type="match status" value="1"/>
</dbReference>
<dbReference type="GO" id="GO:0003677">
    <property type="term" value="F:DNA binding"/>
    <property type="evidence" value="ECO:0007669"/>
    <property type="project" value="UniProtKB-KW"/>
</dbReference>
<dbReference type="PROSITE" id="PS50090">
    <property type="entry name" value="MYB_LIKE"/>
    <property type="match status" value="1"/>
</dbReference>
<evidence type="ECO:0000259" key="4">
    <source>
        <dbReference type="PROSITE" id="PS51294"/>
    </source>
</evidence>
<proteinExistence type="predicted"/>
<organism evidence="5 6">
    <name type="scientific">Phytophthora infestans</name>
    <name type="common">Potato late blight agent</name>
    <name type="synonym">Botrytis infestans</name>
    <dbReference type="NCBI Taxonomy" id="4787"/>
    <lineage>
        <taxon>Eukaryota</taxon>
        <taxon>Sar</taxon>
        <taxon>Stramenopiles</taxon>
        <taxon>Oomycota</taxon>
        <taxon>Peronosporomycetes</taxon>
        <taxon>Peronosporales</taxon>
        <taxon>Peronosporaceae</taxon>
        <taxon>Phytophthora</taxon>
    </lineage>
</organism>
<feature type="compositionally biased region" description="Acidic residues" evidence="2">
    <location>
        <begin position="260"/>
        <end position="273"/>
    </location>
</feature>
<evidence type="ECO:0000256" key="2">
    <source>
        <dbReference type="SAM" id="MobiDB-lite"/>
    </source>
</evidence>
<feature type="domain" description="HTH myb-type" evidence="4">
    <location>
        <begin position="374"/>
        <end position="433"/>
    </location>
</feature>
<keyword evidence="1" id="KW-0539">Nucleus</keyword>
<dbReference type="SMART" id="SM00717">
    <property type="entry name" value="SANT"/>
    <property type="match status" value="1"/>
</dbReference>